<dbReference type="CDD" id="cd01310">
    <property type="entry name" value="TatD_DNAse"/>
    <property type="match status" value="1"/>
</dbReference>
<dbReference type="InterPro" id="IPR032466">
    <property type="entry name" value="Metal_Hydrolase"/>
</dbReference>
<dbReference type="GO" id="GO:0046872">
    <property type="term" value="F:metal ion binding"/>
    <property type="evidence" value="ECO:0007669"/>
    <property type="project" value="UniProtKB-KW"/>
</dbReference>
<dbReference type="Pfam" id="PF01026">
    <property type="entry name" value="TatD_DNase"/>
    <property type="match status" value="1"/>
</dbReference>
<feature type="binding site" evidence="4">
    <location>
        <position position="97"/>
    </location>
    <ligand>
        <name>a divalent metal cation</name>
        <dbReference type="ChEBI" id="CHEBI:60240"/>
        <label>1</label>
    </ligand>
</feature>
<feature type="binding site" evidence="4">
    <location>
        <position position="209"/>
    </location>
    <ligand>
        <name>a divalent metal cation</name>
        <dbReference type="ChEBI" id="CHEBI:60240"/>
        <label>1</label>
    </ligand>
</feature>
<dbReference type="RefSeq" id="WP_140843502.1">
    <property type="nucleotide sequence ID" value="NZ_RCZI01000004.1"/>
</dbReference>
<evidence type="ECO:0000313" key="5">
    <source>
        <dbReference type="EMBL" id="TPG25984.1"/>
    </source>
</evidence>
<feature type="binding site" evidence="4">
    <location>
        <position position="133"/>
    </location>
    <ligand>
        <name>a divalent metal cation</name>
        <dbReference type="ChEBI" id="CHEBI:60240"/>
        <label>2</label>
    </ligand>
</feature>
<dbReference type="InterPro" id="IPR001130">
    <property type="entry name" value="TatD-like"/>
</dbReference>
<dbReference type="EMBL" id="RCZI01000004">
    <property type="protein sequence ID" value="TPG25984.1"/>
    <property type="molecule type" value="Genomic_DNA"/>
</dbReference>
<organism evidence="5 6">
    <name type="scientific">Variovorax guangxiensis</name>
    <dbReference type="NCBI Taxonomy" id="1775474"/>
    <lineage>
        <taxon>Bacteria</taxon>
        <taxon>Pseudomonadati</taxon>
        <taxon>Pseudomonadota</taxon>
        <taxon>Betaproteobacteria</taxon>
        <taxon>Burkholderiales</taxon>
        <taxon>Comamonadaceae</taxon>
        <taxon>Variovorax</taxon>
    </lineage>
</organism>
<evidence type="ECO:0000256" key="2">
    <source>
        <dbReference type="ARBA" id="ARBA00022723"/>
    </source>
</evidence>
<name>A0A502DLP9_9BURK</name>
<dbReference type="PROSITE" id="PS01091">
    <property type="entry name" value="TATD_3"/>
    <property type="match status" value="1"/>
</dbReference>
<dbReference type="Proteomes" id="UP000319212">
    <property type="component" value="Unassembled WGS sequence"/>
</dbReference>
<dbReference type="AlphaFoldDB" id="A0A502DLP9"/>
<dbReference type="PIRSF" id="PIRSF005902">
    <property type="entry name" value="DNase_TatD"/>
    <property type="match status" value="1"/>
</dbReference>
<evidence type="ECO:0000256" key="4">
    <source>
        <dbReference type="PIRSR" id="PIRSR005902-1"/>
    </source>
</evidence>
<sequence>MAGFIDTHCHLDAPEFGEEMPAVRARAAAAGVELCVIPAVGVFNFEAVRALAHAQGDAYALGIHPLCTGSAQEGDLATLDAALTARRDDPNLVAVGEIGLDYFVPDLDGPTQERFFRAQLALARAHDLPVLIHVRRSVDKVLKHLRQTSAGRPWRGIAHAFNGSEQQAKACIDLGLKLGFGGTLTFDRALQVRRLAASVPLDAIVMETDAPDIQPHWLYRTREQRDAGAAQGRNEPAELPRIGAVLAQLRGISVDALAAATTRNALEAIPRLAALMHASVPGQLRT</sequence>
<comment type="similarity">
    <text evidence="1">Belongs to the metallo-dependent hydrolases superfamily. TatD-type hydrolase family.</text>
</comment>
<keyword evidence="3" id="KW-0378">Hydrolase</keyword>
<keyword evidence="2 4" id="KW-0479">Metal-binding</keyword>
<gene>
    <name evidence="5" type="ORF">EAH82_16425</name>
</gene>
<dbReference type="PANTHER" id="PTHR46124">
    <property type="entry name" value="D-AMINOACYL-TRNA DEACYLASE"/>
    <property type="match status" value="1"/>
</dbReference>
<accession>A0A502DLP9</accession>
<dbReference type="InterPro" id="IPR018228">
    <property type="entry name" value="DNase_TatD-rel_CS"/>
</dbReference>
<evidence type="ECO:0000313" key="6">
    <source>
        <dbReference type="Proteomes" id="UP000319212"/>
    </source>
</evidence>
<dbReference type="FunFam" id="3.20.20.140:FF:000005">
    <property type="entry name" value="TatD family hydrolase"/>
    <property type="match status" value="1"/>
</dbReference>
<dbReference type="GO" id="GO:0016788">
    <property type="term" value="F:hydrolase activity, acting on ester bonds"/>
    <property type="evidence" value="ECO:0007669"/>
    <property type="project" value="InterPro"/>
</dbReference>
<proteinExistence type="inferred from homology"/>
<comment type="caution">
    <text evidence="5">The sequence shown here is derived from an EMBL/GenBank/DDBJ whole genome shotgun (WGS) entry which is preliminary data.</text>
</comment>
<evidence type="ECO:0000256" key="1">
    <source>
        <dbReference type="ARBA" id="ARBA00009275"/>
    </source>
</evidence>
<dbReference type="Gene3D" id="3.20.20.140">
    <property type="entry name" value="Metal-dependent hydrolases"/>
    <property type="match status" value="1"/>
</dbReference>
<feature type="binding site" evidence="4">
    <location>
        <position position="8"/>
    </location>
    <ligand>
        <name>a divalent metal cation</name>
        <dbReference type="ChEBI" id="CHEBI:60240"/>
        <label>1</label>
    </ligand>
</feature>
<reference evidence="5 6" key="1">
    <citation type="journal article" date="2019" name="Environ. Microbiol.">
        <title>Species interactions and distinct microbial communities in high Arctic permafrost affected cryosols are associated with the CH4 and CO2 gas fluxes.</title>
        <authorList>
            <person name="Altshuler I."/>
            <person name="Hamel J."/>
            <person name="Turney S."/>
            <person name="Magnuson E."/>
            <person name="Levesque R."/>
            <person name="Greer C."/>
            <person name="Whyte L.G."/>
        </authorList>
    </citation>
    <scope>NUCLEOTIDE SEQUENCE [LARGE SCALE GENOMIC DNA]</scope>
    <source>
        <strain evidence="5 6">S06.C</strain>
    </source>
</reference>
<evidence type="ECO:0000256" key="3">
    <source>
        <dbReference type="ARBA" id="ARBA00022801"/>
    </source>
</evidence>
<feature type="binding site" evidence="4">
    <location>
        <position position="159"/>
    </location>
    <ligand>
        <name>a divalent metal cation</name>
        <dbReference type="ChEBI" id="CHEBI:60240"/>
        <label>2</label>
    </ligand>
</feature>
<protein>
    <submittedName>
        <fullName evidence="5">TatD family deoxyribonuclease</fullName>
    </submittedName>
</protein>
<dbReference type="PANTHER" id="PTHR46124:SF2">
    <property type="entry name" value="D-AMINOACYL-TRNA DEACYLASE"/>
    <property type="match status" value="1"/>
</dbReference>
<dbReference type="OrthoDB" id="9810005at2"/>
<dbReference type="PROSITE" id="PS01137">
    <property type="entry name" value="TATD_1"/>
    <property type="match status" value="1"/>
</dbReference>
<dbReference type="SUPFAM" id="SSF51556">
    <property type="entry name" value="Metallo-dependent hydrolases"/>
    <property type="match status" value="1"/>
</dbReference>
<feature type="binding site" evidence="4">
    <location>
        <position position="10"/>
    </location>
    <ligand>
        <name>a divalent metal cation</name>
        <dbReference type="ChEBI" id="CHEBI:60240"/>
        <label>1</label>
    </ligand>
</feature>